<accession>A0A388KLX3</accession>
<dbReference type="Gramene" id="GBG71041">
    <property type="protein sequence ID" value="GBG71041"/>
    <property type="gene ID" value="CBR_g8340"/>
</dbReference>
<keyword evidence="3" id="KW-1185">Reference proteome</keyword>
<name>A0A388KLX3_CHABU</name>
<dbReference type="Proteomes" id="UP000265515">
    <property type="component" value="Unassembled WGS sequence"/>
</dbReference>
<comment type="caution">
    <text evidence="2">The sequence shown here is derived from an EMBL/GenBank/DDBJ whole genome shotgun (WGS) entry which is preliminary data.</text>
</comment>
<reference evidence="2 3" key="1">
    <citation type="journal article" date="2018" name="Cell">
        <title>The Chara Genome: Secondary Complexity and Implications for Plant Terrestrialization.</title>
        <authorList>
            <person name="Nishiyama T."/>
            <person name="Sakayama H."/>
            <person name="Vries J.D."/>
            <person name="Buschmann H."/>
            <person name="Saint-Marcoux D."/>
            <person name="Ullrich K.K."/>
            <person name="Haas F.B."/>
            <person name="Vanderstraeten L."/>
            <person name="Becker D."/>
            <person name="Lang D."/>
            <person name="Vosolsobe S."/>
            <person name="Rombauts S."/>
            <person name="Wilhelmsson P.K.I."/>
            <person name="Janitza P."/>
            <person name="Kern R."/>
            <person name="Heyl A."/>
            <person name="Rumpler F."/>
            <person name="Villalobos L.I.A.C."/>
            <person name="Clay J.M."/>
            <person name="Skokan R."/>
            <person name="Toyoda A."/>
            <person name="Suzuki Y."/>
            <person name="Kagoshima H."/>
            <person name="Schijlen E."/>
            <person name="Tajeshwar N."/>
            <person name="Catarino B."/>
            <person name="Hetherington A.J."/>
            <person name="Saltykova A."/>
            <person name="Bonnot C."/>
            <person name="Breuninger H."/>
            <person name="Symeonidi A."/>
            <person name="Radhakrishnan G.V."/>
            <person name="Van Nieuwerburgh F."/>
            <person name="Deforce D."/>
            <person name="Chang C."/>
            <person name="Karol K.G."/>
            <person name="Hedrich R."/>
            <person name="Ulvskov P."/>
            <person name="Glockner G."/>
            <person name="Delwiche C.F."/>
            <person name="Petrasek J."/>
            <person name="Van de Peer Y."/>
            <person name="Friml J."/>
            <person name="Beilby M."/>
            <person name="Dolan L."/>
            <person name="Kohara Y."/>
            <person name="Sugano S."/>
            <person name="Fujiyama A."/>
            <person name="Delaux P.-M."/>
            <person name="Quint M."/>
            <person name="TheiBen G."/>
            <person name="Hagemann M."/>
            <person name="Harholt J."/>
            <person name="Dunand C."/>
            <person name="Zachgo S."/>
            <person name="Langdale J."/>
            <person name="Maumus F."/>
            <person name="Straeten D.V.D."/>
            <person name="Gould S.B."/>
            <person name="Rensing S.A."/>
        </authorList>
    </citation>
    <scope>NUCLEOTIDE SEQUENCE [LARGE SCALE GENOMIC DNA]</scope>
    <source>
        <strain evidence="2 3">S276</strain>
    </source>
</reference>
<dbReference type="AlphaFoldDB" id="A0A388KLX3"/>
<proteinExistence type="predicted"/>
<dbReference type="EMBL" id="BFEA01000139">
    <property type="protein sequence ID" value="GBG71041.1"/>
    <property type="molecule type" value="Genomic_DNA"/>
</dbReference>
<evidence type="ECO:0000313" key="3">
    <source>
        <dbReference type="Proteomes" id="UP000265515"/>
    </source>
</evidence>
<gene>
    <name evidence="2" type="ORF">CBR_g8340</name>
</gene>
<evidence type="ECO:0000313" key="2">
    <source>
        <dbReference type="EMBL" id="GBG71041.1"/>
    </source>
</evidence>
<sequence>MILTGGLEDVVGKGAGIVDCDACGSTFGIFITGVVVGRLDVDAEGIIGGMVGITDDGADKKAIVLKSTSEEVREGHGWRRGKGGCDVLAADPLEAGNEDIVADLVVGNVLAESTNILDEAVGGAVLAKPAKLVDVVVDCLLRVEGGGEEGGSLEKGEGRKTSGVLVGRFGDPPAMGGVNKFVDSNGEPVDKGDVVEFESLLNAEKQFNLDFLHIPISGHAIRESIDSCFHVGEGCLDGCLYGGEHVEDGREVCDDGGVGSLFAYKFTGEIADKLGVDGGHVVIGRLNHGGGGKDAAVAAMAAAEVAAVDGAVAASAALREVLVCVNRLKFWHFEPSDGHDDATPEEQQKEFFSKLVARLVYTCNHLQSELEKQHQELANLRWAVWNHKDLHEDATRALHSHVQDLEQAAPGADTGEPNNAASTRQLEQRVDHVVAMLDDISTFIAPTTINEQLDTLKTDELPFLHLLREFYNRSCATLSLALDDREQYTTFAEIIDKAREIIKTNRAAAHKKSAWQPTHVEKGKLGPRPQPVAAVQPDNIVEDPVATPASREGDQVAAV</sequence>
<evidence type="ECO:0000256" key="1">
    <source>
        <dbReference type="SAM" id="MobiDB-lite"/>
    </source>
</evidence>
<feature type="region of interest" description="Disordered" evidence="1">
    <location>
        <begin position="510"/>
        <end position="536"/>
    </location>
</feature>
<organism evidence="2 3">
    <name type="scientific">Chara braunii</name>
    <name type="common">Braun's stonewort</name>
    <dbReference type="NCBI Taxonomy" id="69332"/>
    <lineage>
        <taxon>Eukaryota</taxon>
        <taxon>Viridiplantae</taxon>
        <taxon>Streptophyta</taxon>
        <taxon>Charophyceae</taxon>
        <taxon>Charales</taxon>
        <taxon>Characeae</taxon>
        <taxon>Chara</taxon>
    </lineage>
</organism>
<protein>
    <submittedName>
        <fullName evidence="2">Uncharacterized protein</fullName>
    </submittedName>
</protein>